<organism evidence="1">
    <name type="scientific">bioreactor metagenome</name>
    <dbReference type="NCBI Taxonomy" id="1076179"/>
    <lineage>
        <taxon>unclassified sequences</taxon>
        <taxon>metagenomes</taxon>
        <taxon>ecological metagenomes</taxon>
    </lineage>
</organism>
<gene>
    <name evidence="1" type="ORF">SDC9_209040</name>
</gene>
<comment type="caution">
    <text evidence="1">The sequence shown here is derived from an EMBL/GenBank/DDBJ whole genome shotgun (WGS) entry which is preliminary data.</text>
</comment>
<dbReference type="EMBL" id="VSSQ01137731">
    <property type="protein sequence ID" value="MPN61305.1"/>
    <property type="molecule type" value="Genomic_DNA"/>
</dbReference>
<evidence type="ECO:0000313" key="1">
    <source>
        <dbReference type="EMBL" id="MPN61305.1"/>
    </source>
</evidence>
<dbReference type="AlphaFoldDB" id="A0A645JC62"/>
<protein>
    <submittedName>
        <fullName evidence="1">Uncharacterized protein</fullName>
    </submittedName>
</protein>
<name>A0A645JC62_9ZZZZ</name>
<proteinExistence type="predicted"/>
<reference evidence="1" key="1">
    <citation type="submission" date="2019-08" db="EMBL/GenBank/DDBJ databases">
        <authorList>
            <person name="Kucharzyk K."/>
            <person name="Murdoch R.W."/>
            <person name="Higgins S."/>
            <person name="Loffler F."/>
        </authorList>
    </citation>
    <scope>NUCLEOTIDE SEQUENCE</scope>
</reference>
<accession>A0A645JC62</accession>
<sequence>MAFIQYPQLARNRHGGHLVVARYHHRLNTRLAAHLNRLSCFGARRINHTRQPHKDKLCFQPVASKRHNSHRFVSRGQHAQRLSRKMFVGGQQTAPVFVVQRFHLAIDQHAVTPCNQLIGCALHQQLKGVLSVHRAHQLALRIERNLINARPEAYIGARR</sequence>